<evidence type="ECO:0000313" key="4">
    <source>
        <dbReference type="EMBL" id="MEX6430644.1"/>
    </source>
</evidence>
<keyword evidence="5" id="KW-1185">Reference proteome</keyword>
<sequence>MIGEHVAEKVTTRHLQRCAYLYVRQSTLRQVLENTTSTERQYGLRQRAVALGWGIDQVVVIDEDLGRSGASAEGREGFQRLVADVGMGKAGIVIGLEVSRLARNNADWHRLLEICTLSETLILDEDGLYDPCTFNDRLLLGLKGQMSEAELHLLRARLRGGLLTKARRGELIVPLPIGFVYDACGRVMLDPDQGVRDALSHLFAAFERTGSARATVRYFNTEGLTFPSRVQTGPNKGTLVYLALRHHRVLQVLHNPRYAGAFSYGRRRQRRDVDGRIHQSIQPREAWITLIPNAHPGYINWERYERNLTILAESAQAHGTDRRIGPAREGPALLQGLVICGRCGTRMTVRYHTRQGKPVPDYVCQRIGIEDATAICAQLPGQDVDTAIGDLLLNMVTPLALDVSLAVQAELEGRAGEADALRRGYVERARIAAEQARHRYFAVDPENRLVAANLEADWNDALRSLSAAQEDYERRSARDASLGAQDKARILALASNFQALWLDTRTPQQERKRMVRLLIEDVTLLRDHNITVQIRFKGGQTTSLEVPVALPASQARCTPASVIAEIDRLLEHYTDAGVAAELNSAGIVSGTKKPFNALIISRIRTKYQLASRQDRLASRGLVSLEEATTRLGVCTKTVKQWHREGLIEGEVLDERNICLYRIPDHTPSKQKGRRLSDRARQGVALSPSHDRTRNKPDGGQL</sequence>
<evidence type="ECO:0000313" key="5">
    <source>
        <dbReference type="Proteomes" id="UP001560267"/>
    </source>
</evidence>
<evidence type="ECO:0000256" key="1">
    <source>
        <dbReference type="SAM" id="MobiDB-lite"/>
    </source>
</evidence>
<dbReference type="InterPro" id="IPR050639">
    <property type="entry name" value="SSR_resolvase"/>
</dbReference>
<organism evidence="4 5">
    <name type="scientific">Ferrimicrobium acidiphilum</name>
    <dbReference type="NCBI Taxonomy" id="121039"/>
    <lineage>
        <taxon>Bacteria</taxon>
        <taxon>Bacillati</taxon>
        <taxon>Actinomycetota</taxon>
        <taxon>Acidimicrobiia</taxon>
        <taxon>Acidimicrobiales</taxon>
        <taxon>Acidimicrobiaceae</taxon>
        <taxon>Ferrimicrobium</taxon>
    </lineage>
</organism>
<dbReference type="Gene3D" id="3.90.1750.20">
    <property type="entry name" value="Putative Large Serine Recombinase, Chain B, Domain 2"/>
    <property type="match status" value="1"/>
</dbReference>
<dbReference type="Pfam" id="PF07508">
    <property type="entry name" value="Recombinase"/>
    <property type="match status" value="1"/>
</dbReference>
<dbReference type="CDD" id="cd00338">
    <property type="entry name" value="Ser_Recombinase"/>
    <property type="match status" value="1"/>
</dbReference>
<dbReference type="EMBL" id="JBFSHR010000068">
    <property type="protein sequence ID" value="MEX6430644.1"/>
    <property type="molecule type" value="Genomic_DNA"/>
</dbReference>
<dbReference type="PROSITE" id="PS51736">
    <property type="entry name" value="RECOMBINASES_3"/>
    <property type="match status" value="1"/>
</dbReference>
<dbReference type="PANTHER" id="PTHR30461">
    <property type="entry name" value="DNA-INVERTASE FROM LAMBDOID PROPHAGE"/>
    <property type="match status" value="1"/>
</dbReference>
<reference evidence="4 5" key="1">
    <citation type="submission" date="2024-07" db="EMBL/GenBank/DDBJ databases">
        <title>Draft Genome Sequence of Ferrimicrobium acidiphilum Strain YE2023, Isolated from a Pulp of Bioleach Reactor.</title>
        <authorList>
            <person name="Elkina Y.A."/>
            <person name="Bulaeva A.G."/>
            <person name="Beletsky A.V."/>
            <person name="Mardanov A.V."/>
        </authorList>
    </citation>
    <scope>NUCLEOTIDE SEQUENCE [LARGE SCALE GENOMIC DNA]</scope>
    <source>
        <strain evidence="4 5">YE2023</strain>
    </source>
</reference>
<dbReference type="InterPro" id="IPR025827">
    <property type="entry name" value="Zn_ribbon_recom_dom"/>
</dbReference>
<feature type="region of interest" description="Disordered" evidence="1">
    <location>
        <begin position="667"/>
        <end position="701"/>
    </location>
</feature>
<dbReference type="InterPro" id="IPR006119">
    <property type="entry name" value="Resolv_N"/>
</dbReference>
<dbReference type="SUPFAM" id="SSF53041">
    <property type="entry name" value="Resolvase-like"/>
    <property type="match status" value="1"/>
</dbReference>
<feature type="domain" description="Resolvase/invertase-type recombinase catalytic" evidence="2">
    <location>
        <begin position="18"/>
        <end position="169"/>
    </location>
</feature>
<dbReference type="Pfam" id="PF00239">
    <property type="entry name" value="Resolvase"/>
    <property type="match status" value="1"/>
</dbReference>
<evidence type="ECO:0000259" key="3">
    <source>
        <dbReference type="PROSITE" id="PS51737"/>
    </source>
</evidence>
<comment type="caution">
    <text evidence="4">The sequence shown here is derived from an EMBL/GenBank/DDBJ whole genome shotgun (WGS) entry which is preliminary data.</text>
</comment>
<dbReference type="InterPro" id="IPR038109">
    <property type="entry name" value="DNA_bind_recomb_sf"/>
</dbReference>
<feature type="compositionally biased region" description="Basic and acidic residues" evidence="1">
    <location>
        <begin position="688"/>
        <end position="701"/>
    </location>
</feature>
<dbReference type="PANTHER" id="PTHR30461:SF23">
    <property type="entry name" value="DNA RECOMBINASE-RELATED"/>
    <property type="match status" value="1"/>
</dbReference>
<feature type="domain" description="Recombinase" evidence="3">
    <location>
        <begin position="176"/>
        <end position="317"/>
    </location>
</feature>
<dbReference type="SMART" id="SM00857">
    <property type="entry name" value="Resolvase"/>
    <property type="match status" value="1"/>
</dbReference>
<gene>
    <name evidence="4" type="ORF">AB6A68_12485</name>
</gene>
<dbReference type="InterPro" id="IPR011109">
    <property type="entry name" value="DNA_bind_recombinase_dom"/>
</dbReference>
<dbReference type="Pfam" id="PF13408">
    <property type="entry name" value="Zn_ribbon_recom"/>
    <property type="match status" value="1"/>
</dbReference>
<name>A0ABV3Y666_9ACTN</name>
<dbReference type="InterPro" id="IPR036162">
    <property type="entry name" value="Resolvase-like_N_sf"/>
</dbReference>
<protein>
    <submittedName>
        <fullName evidence="4">Recombinase family protein</fullName>
    </submittedName>
</protein>
<dbReference type="RefSeq" id="WP_369084894.1">
    <property type="nucleotide sequence ID" value="NZ_JBFSHR010000068.1"/>
</dbReference>
<accession>A0ABV3Y666</accession>
<proteinExistence type="predicted"/>
<dbReference type="Gene3D" id="3.40.50.1390">
    <property type="entry name" value="Resolvase, N-terminal catalytic domain"/>
    <property type="match status" value="1"/>
</dbReference>
<dbReference type="Proteomes" id="UP001560267">
    <property type="component" value="Unassembled WGS sequence"/>
</dbReference>
<evidence type="ECO:0000259" key="2">
    <source>
        <dbReference type="PROSITE" id="PS51736"/>
    </source>
</evidence>
<dbReference type="PROSITE" id="PS51737">
    <property type="entry name" value="RECOMBINASE_DNA_BIND"/>
    <property type="match status" value="1"/>
</dbReference>